<reference evidence="1" key="2">
    <citation type="submission" date="2011-02" db="EMBL/GenBank/DDBJ databases">
        <authorList>
            <person name="MacLean D."/>
        </authorList>
    </citation>
    <scope>NUCLEOTIDE SEQUENCE</scope>
</reference>
<dbReference type="AlphaFoldDB" id="F0WUJ2"/>
<proteinExistence type="predicted"/>
<dbReference type="HOGENOM" id="CLU_1941982_0_0_1"/>
<name>F0WUJ2_9STRA</name>
<reference evidence="1" key="1">
    <citation type="journal article" date="2011" name="PLoS Biol.">
        <title>Gene gain and loss during evolution of obligate parasitism in the white rust pathogen of Arabidopsis thaliana.</title>
        <authorList>
            <person name="Kemen E."/>
            <person name="Gardiner A."/>
            <person name="Schultz-Larsen T."/>
            <person name="Kemen A.C."/>
            <person name="Balmuth A.L."/>
            <person name="Robert-Seilaniantz A."/>
            <person name="Bailey K."/>
            <person name="Holub E."/>
            <person name="Studholme D.J."/>
            <person name="Maclean D."/>
            <person name="Jones J.D."/>
        </authorList>
    </citation>
    <scope>NUCLEOTIDE SEQUENCE</scope>
</reference>
<sequence>MSALEIKDLGVVNKFLGFRISLDEEVGYALDREVSIDLLLKEYGLETSNGVRAPIVEEFNGCNSQEPEYLPVTAVNGNASVKDIQSLVKGYIGSRAVRDRIYVLRYTGYVKGTKMLKLQIGGIGVSSGDVKIES</sequence>
<evidence type="ECO:0000313" key="1">
    <source>
        <dbReference type="EMBL" id="CCA25073.1"/>
    </source>
</evidence>
<protein>
    <submittedName>
        <fullName evidence="1">AlNc14C273G10003 protein</fullName>
    </submittedName>
</protein>
<dbReference type="EMBL" id="FR824318">
    <property type="protein sequence ID" value="CCA25073.1"/>
    <property type="molecule type" value="Genomic_DNA"/>
</dbReference>
<organism evidence="1">
    <name type="scientific">Albugo laibachii Nc14</name>
    <dbReference type="NCBI Taxonomy" id="890382"/>
    <lineage>
        <taxon>Eukaryota</taxon>
        <taxon>Sar</taxon>
        <taxon>Stramenopiles</taxon>
        <taxon>Oomycota</taxon>
        <taxon>Peronosporomycetes</taxon>
        <taxon>Albuginales</taxon>
        <taxon>Albuginaceae</taxon>
        <taxon>Albugo</taxon>
    </lineage>
</organism>
<accession>F0WUJ2</accession>
<gene>
    <name evidence="1" type="primary">AlNc14C273G10003</name>
    <name evidence="1" type="ORF">ALNC14_112170</name>
</gene>